<evidence type="ECO:0000313" key="1">
    <source>
        <dbReference type="EMBL" id="KAF7188864.1"/>
    </source>
</evidence>
<organism evidence="1 2">
    <name type="scientific">Pseudocercospora fuligena</name>
    <dbReference type="NCBI Taxonomy" id="685502"/>
    <lineage>
        <taxon>Eukaryota</taxon>
        <taxon>Fungi</taxon>
        <taxon>Dikarya</taxon>
        <taxon>Ascomycota</taxon>
        <taxon>Pezizomycotina</taxon>
        <taxon>Dothideomycetes</taxon>
        <taxon>Dothideomycetidae</taxon>
        <taxon>Mycosphaerellales</taxon>
        <taxon>Mycosphaerellaceae</taxon>
        <taxon>Pseudocercospora</taxon>
    </lineage>
</organism>
<dbReference type="InterPro" id="IPR052184">
    <property type="entry name" value="SDR_enzymes"/>
</dbReference>
<dbReference type="EMBL" id="JABCIY010000204">
    <property type="protein sequence ID" value="KAF7188864.1"/>
    <property type="molecule type" value="Genomic_DNA"/>
</dbReference>
<dbReference type="PANTHER" id="PTHR45458">
    <property type="entry name" value="SHORT-CHAIN DEHYDROGENASE/REDUCTASE SDR"/>
    <property type="match status" value="1"/>
</dbReference>
<dbReference type="Gene3D" id="3.40.50.720">
    <property type="entry name" value="NAD(P)-binding Rossmann-like Domain"/>
    <property type="match status" value="1"/>
</dbReference>
<dbReference type="InterPro" id="IPR036291">
    <property type="entry name" value="NAD(P)-bd_dom_sf"/>
</dbReference>
<dbReference type="InterPro" id="IPR002347">
    <property type="entry name" value="SDR_fam"/>
</dbReference>
<dbReference type="PRINTS" id="PR00081">
    <property type="entry name" value="GDHRDH"/>
</dbReference>
<sequence>MSSYVVTGASRGLGYEWITYLAKKDPSNTVIAIVRNKAATEARLEKDGHFKNIHVLSADITDLPALQKAAKETSAITGGTLDVLIHNAAVLDQRTGYINPVEDKIELLAKDLKDFFDGNVVGTAYVLDSFLPLIRAGTTKKVAVISTGMADLDIVAKFDLDMATPYSVSKAAANLLVGKYHAALGRSEGVLLFNLSPGFVDTREGKPFTEEDMQGMQKMGAKFAAYAPDFKGMISVQESVEAQMQVIDKATVETYGGAFVSHHGDKNWL</sequence>
<keyword evidence="2" id="KW-1185">Reference proteome</keyword>
<evidence type="ECO:0000313" key="2">
    <source>
        <dbReference type="Proteomes" id="UP000660729"/>
    </source>
</evidence>
<name>A0A8H6VI35_9PEZI</name>
<protein>
    <submittedName>
        <fullName evidence="1">Putative oxidoreductase</fullName>
    </submittedName>
</protein>
<dbReference type="GO" id="GO:0016616">
    <property type="term" value="F:oxidoreductase activity, acting on the CH-OH group of donors, NAD or NADP as acceptor"/>
    <property type="evidence" value="ECO:0007669"/>
    <property type="project" value="TreeGrafter"/>
</dbReference>
<dbReference type="Pfam" id="PF00106">
    <property type="entry name" value="adh_short"/>
    <property type="match status" value="1"/>
</dbReference>
<reference evidence="1" key="1">
    <citation type="submission" date="2020-04" db="EMBL/GenBank/DDBJ databases">
        <title>Draft genome resource of the tomato pathogen Pseudocercospora fuligena.</title>
        <authorList>
            <person name="Zaccaron A."/>
        </authorList>
    </citation>
    <scope>NUCLEOTIDE SEQUENCE</scope>
    <source>
        <strain evidence="1">PF001</strain>
    </source>
</reference>
<proteinExistence type="predicted"/>
<dbReference type="PANTHER" id="PTHR45458:SF3">
    <property type="entry name" value="CHAIN DEHYDROGENASE (ATSC), PUTATIVE-RELATED"/>
    <property type="match status" value="1"/>
</dbReference>
<dbReference type="Proteomes" id="UP000660729">
    <property type="component" value="Unassembled WGS sequence"/>
</dbReference>
<dbReference type="SUPFAM" id="SSF51735">
    <property type="entry name" value="NAD(P)-binding Rossmann-fold domains"/>
    <property type="match status" value="1"/>
</dbReference>
<dbReference type="AlphaFoldDB" id="A0A8H6VI35"/>
<dbReference type="OrthoDB" id="7289984at2759"/>
<gene>
    <name evidence="1" type="ORF">HII31_09787</name>
</gene>
<accession>A0A8H6VI35</accession>
<comment type="caution">
    <text evidence="1">The sequence shown here is derived from an EMBL/GenBank/DDBJ whole genome shotgun (WGS) entry which is preliminary data.</text>
</comment>